<accession>A0A9E1LYU9</accession>
<comment type="caution">
    <text evidence="2">The sequence shown here is derived from an EMBL/GenBank/DDBJ whole genome shotgun (WGS) entry which is preliminary data.</text>
</comment>
<proteinExistence type="predicted"/>
<evidence type="ECO:0000256" key="1">
    <source>
        <dbReference type="SAM" id="MobiDB-lite"/>
    </source>
</evidence>
<dbReference type="EMBL" id="JAGZYH010000029">
    <property type="protein sequence ID" value="MBS6622200.1"/>
    <property type="molecule type" value="Genomic_DNA"/>
</dbReference>
<protein>
    <submittedName>
        <fullName evidence="2">Uncharacterized protein</fullName>
    </submittedName>
</protein>
<reference evidence="2" key="1">
    <citation type="submission" date="2021-02" db="EMBL/GenBank/DDBJ databases">
        <title>Infant gut strain persistence is associated with maternal origin, phylogeny, and functional potential including surface adhesion and iron acquisition.</title>
        <authorList>
            <person name="Lou Y.C."/>
        </authorList>
    </citation>
    <scope>NUCLEOTIDE SEQUENCE</scope>
    <source>
        <strain evidence="2">L2_039_000G1_dasL2_039_000G1_maxbin2.maxbin.077</strain>
    </source>
</reference>
<gene>
    <name evidence="2" type="ORF">KH315_08590</name>
</gene>
<dbReference type="AlphaFoldDB" id="A0A9E1LYU9"/>
<dbReference type="InterPro" id="IPR007973">
    <property type="entry name" value="Pilus_assembly_TraE"/>
</dbReference>
<name>A0A9E1LYU9_9FIRM</name>
<dbReference type="Pfam" id="PF05309">
    <property type="entry name" value="TraE"/>
    <property type="match status" value="1"/>
</dbReference>
<evidence type="ECO:0000313" key="3">
    <source>
        <dbReference type="Proteomes" id="UP000811365"/>
    </source>
</evidence>
<evidence type="ECO:0000313" key="2">
    <source>
        <dbReference type="EMBL" id="MBS6622200.1"/>
    </source>
</evidence>
<sequence>MDLKRYLSTFHGLKTEAYFSRMVTTVLLCLCFFLVAVLATRPTIVTIQPWTLAEDAQVTRDDASRSYIEAWGFALAELIGNVSPGNVTFIGDRLKPLLDPKIYHTVLEGLESNAQGLMDDRVTMRFEPRRVTYEKSSGKVFVTGYSFIRQGLSFEAEKREERTYEFVIRIANYAPLIKSIDTYLGNPKTRDVLEKNELRQQRDEQKRQEQIKERARYKEPEADRRETTEADTKL</sequence>
<feature type="region of interest" description="Disordered" evidence="1">
    <location>
        <begin position="194"/>
        <end position="234"/>
    </location>
</feature>
<organism evidence="2 3">
    <name type="scientific">Faecalibacterium prausnitzii</name>
    <dbReference type="NCBI Taxonomy" id="853"/>
    <lineage>
        <taxon>Bacteria</taxon>
        <taxon>Bacillati</taxon>
        <taxon>Bacillota</taxon>
        <taxon>Clostridia</taxon>
        <taxon>Eubacteriales</taxon>
        <taxon>Oscillospiraceae</taxon>
        <taxon>Faecalibacterium</taxon>
    </lineage>
</organism>
<dbReference type="Proteomes" id="UP000811365">
    <property type="component" value="Unassembled WGS sequence"/>
</dbReference>